<accession>U2YTX1</accession>
<proteinExistence type="predicted"/>
<dbReference type="SUPFAM" id="SSF51556">
    <property type="entry name" value="Metallo-dependent hydrolases"/>
    <property type="match status" value="1"/>
</dbReference>
<dbReference type="EMBL" id="BATA01000017">
    <property type="protein sequence ID" value="GAD52197.1"/>
    <property type="molecule type" value="Genomic_DNA"/>
</dbReference>
<name>U2YTX1_9EURY</name>
<dbReference type="GO" id="GO:0016810">
    <property type="term" value="F:hydrolase activity, acting on carbon-nitrogen (but not peptide) bonds"/>
    <property type="evidence" value="ECO:0007669"/>
    <property type="project" value="InterPro"/>
</dbReference>
<gene>
    <name evidence="2" type="ORF">MBEHAL_0957</name>
</gene>
<dbReference type="SUPFAM" id="SSF51338">
    <property type="entry name" value="Composite domain of metallo-dependent hydrolases"/>
    <property type="match status" value="1"/>
</dbReference>
<evidence type="ECO:0000259" key="1">
    <source>
        <dbReference type="Pfam" id="PF07969"/>
    </source>
</evidence>
<dbReference type="Gene3D" id="3.20.20.140">
    <property type="entry name" value="Metal-dependent hydrolases"/>
    <property type="match status" value="2"/>
</dbReference>
<dbReference type="RefSeq" id="WP_021779953.1">
    <property type="nucleotide sequence ID" value="NZ_BATA01000017.1"/>
</dbReference>
<dbReference type="Proteomes" id="UP000016986">
    <property type="component" value="Unassembled WGS sequence"/>
</dbReference>
<dbReference type="Pfam" id="PF07969">
    <property type="entry name" value="Amidohydro_3"/>
    <property type="match status" value="1"/>
</dbReference>
<dbReference type="InterPro" id="IPR013108">
    <property type="entry name" value="Amidohydro_3"/>
</dbReference>
<dbReference type="PANTHER" id="PTHR22642:SF2">
    <property type="entry name" value="PROTEIN LONG AFTER FAR-RED 3"/>
    <property type="match status" value="1"/>
</dbReference>
<dbReference type="InterPro" id="IPR032466">
    <property type="entry name" value="Metal_Hydrolase"/>
</dbReference>
<dbReference type="PANTHER" id="PTHR22642">
    <property type="entry name" value="IMIDAZOLONEPROPIONASE"/>
    <property type="match status" value="1"/>
</dbReference>
<sequence>MHADADVVFVGGEVYTLGEPDETYDAVAVRDGRIVRLDSDYEIEFSVGVETDVIDLDGRTVLPGFVDSAATLADDDGAEATRASLRAAAERANERGVTAVHDAVVRPDVAGAYRDLAADGALSLRVALVHGHAALDALETLGARTDHGSERVRTGALSVPAVDETGDDGDAITPAVRRDVCRRADDAGLRIAARATRPDAIRGLLDDYGGVTADPGASRHRVIDVREVTSAVASRLADLGVVAVTADGDAAATLLNAGARVAFGGGGDGGVFDPLAAVNAAVEDGVSTTAALRTATAGGAYAGGDEGRFGTLATGRAADFVALDRSPWDADSIADVDVAMTVVGGDVAYDAR</sequence>
<dbReference type="AlphaFoldDB" id="U2YTX1"/>
<comment type="caution">
    <text evidence="2">The sequence shown here is derived from an EMBL/GenBank/DDBJ whole genome shotgun (WGS) entry which is preliminary data.</text>
</comment>
<keyword evidence="3" id="KW-1185">Reference proteome</keyword>
<feature type="domain" description="Amidohydrolase 3" evidence="1">
    <location>
        <begin position="78"/>
        <end position="349"/>
    </location>
</feature>
<dbReference type="InterPro" id="IPR011059">
    <property type="entry name" value="Metal-dep_hydrolase_composite"/>
</dbReference>
<reference evidence="2 3" key="1">
    <citation type="submission" date="2013-09" db="EMBL/GenBank/DDBJ databases">
        <title>Whole genome sequencing of Halarchaeum acidiphilum strain MH1-52-1.</title>
        <authorList>
            <person name="Shimane Y."/>
            <person name="Minegishi H."/>
            <person name="Nishi S."/>
            <person name="Echigo A."/>
            <person name="Shuto A."/>
            <person name="Konishi M."/>
            <person name="Ito T."/>
            <person name="Ohkuma M."/>
            <person name="Ohta Y."/>
            <person name="Nagano Y."/>
            <person name="Tsubouchi T."/>
            <person name="Mori K."/>
            <person name="Usui K."/>
            <person name="Kamekura M."/>
            <person name="Usami R."/>
            <person name="Takaki Y."/>
            <person name="Hatada Y."/>
        </authorList>
    </citation>
    <scope>NUCLEOTIDE SEQUENCE [LARGE SCALE GENOMIC DNA]</scope>
    <source>
        <strain evidence="2 3">JCM 16109</strain>
    </source>
</reference>
<dbReference type="OrthoDB" id="8791at2157"/>
<evidence type="ECO:0000313" key="2">
    <source>
        <dbReference type="EMBL" id="GAD52197.1"/>
    </source>
</evidence>
<evidence type="ECO:0000313" key="3">
    <source>
        <dbReference type="Proteomes" id="UP000016986"/>
    </source>
</evidence>
<dbReference type="eggNOG" id="arCOG00691">
    <property type="taxonomic scope" value="Archaea"/>
</dbReference>
<organism evidence="2 3">
    <name type="scientific">Halarchaeum acidiphilum MH1-52-1</name>
    <dbReference type="NCBI Taxonomy" id="1261545"/>
    <lineage>
        <taxon>Archaea</taxon>
        <taxon>Methanobacteriati</taxon>
        <taxon>Methanobacteriota</taxon>
        <taxon>Stenosarchaea group</taxon>
        <taxon>Halobacteria</taxon>
        <taxon>Halobacteriales</taxon>
        <taxon>Halobacteriaceae</taxon>
    </lineage>
</organism>
<protein>
    <submittedName>
        <fullName evidence="2">Exoenzymes regulatory protein AepA</fullName>
    </submittedName>
</protein>
<dbReference type="Gene3D" id="2.30.40.10">
    <property type="entry name" value="Urease, subunit C, domain 1"/>
    <property type="match status" value="2"/>
</dbReference>